<dbReference type="InterPro" id="IPR040506">
    <property type="entry name" value="RACo_linker"/>
</dbReference>
<dbReference type="Pfam" id="PF17650">
    <property type="entry name" value="RACo_linker"/>
    <property type="match status" value="1"/>
</dbReference>
<dbReference type="EMBL" id="JAOYFC010000001">
    <property type="protein sequence ID" value="MCV6824263.1"/>
    <property type="molecule type" value="Genomic_DNA"/>
</dbReference>
<reference evidence="2" key="1">
    <citation type="submission" date="2022-10" db="EMBL/GenBank/DDBJ databases">
        <authorList>
            <person name="Yue Y."/>
        </authorList>
    </citation>
    <scope>NUCLEOTIDE SEQUENCE</scope>
    <source>
        <strain evidence="2">Z654</strain>
    </source>
</reference>
<gene>
    <name evidence="2" type="ORF">OH136_06805</name>
</gene>
<dbReference type="Gene3D" id="3.10.20.30">
    <property type="match status" value="1"/>
</dbReference>
<dbReference type="SUPFAM" id="SSF54292">
    <property type="entry name" value="2Fe-2S ferredoxin-like"/>
    <property type="match status" value="1"/>
</dbReference>
<dbReference type="AlphaFoldDB" id="A0AAE3LR63"/>
<dbReference type="InterPro" id="IPR052911">
    <property type="entry name" value="Corrinoid_activation_enz"/>
</dbReference>
<proteinExistence type="predicted"/>
<accession>A0AAE3LR63</accession>
<name>A0AAE3LR63_9RHOB</name>
<keyword evidence="3" id="KW-1185">Reference proteome</keyword>
<dbReference type="RefSeq" id="WP_263953078.1">
    <property type="nucleotide sequence ID" value="NZ_JAOYFC010000001.1"/>
</dbReference>
<sequence>MSDPLHDPILPNDALVVFTPSGKRGRFALGTPILTAARQLGVDLDSVCGGRGICSKCQITPGQGEFPKHGVTVSPDALSPFNKVEERYDSIRGLKAGRRLGCQATVQGDVVVDVPPESQVHKQVVRKRAEARDIILAPSIKRVLVQVEQPDMHDPTGDFERLSAALATQWNIEGITAPLPVLARLQSVLRKGDWTVTCIIHDPATGSGPRLAEIYPAFDERPLYGLAIDLGSTTIAGHLCNLETGEVVASAGLMNPQIRFGEDLMSRVSYSMMNEGGAGEMTKAVREGMAQLCTDIAEETEVDLTQIMDAVVVCNPVMHHLFLGIDPYELGQAPFALTTSDALNLRATDLDLPLHPNAALYMLPCIAGHVGADAAAVALSEAPEKSEELVLVVDVGTNAEILLGNTQRVLACSSPTGPAFEGAQISAGQRAAPGAIERVEIDPTTKEPRFKIIGCDLWSTDDGFEEAALATGVTGICGSGIIEIVAEMRMAGIVDAPGLIGAPEQTGTERCFLDGRTYSYLLYDATPLGGQKITVTNRDIREIQMAKAALYSGARLLMDKFEVDSVDRIVLAGAFGAHISPKHAMVLGMIPDCPLDRVTSAGNAAGTGARIALLNTEARREIEATVKAIHKVETAIEPRFQEHFVNASNIPNAVEAFPHLNEVLTLPNVTFNTGGDDTRGGGRRRRRRG</sequence>
<evidence type="ECO:0000313" key="3">
    <source>
        <dbReference type="Proteomes" id="UP001208041"/>
    </source>
</evidence>
<feature type="domain" description="2Fe-2S ferredoxin-type" evidence="1">
    <location>
        <begin position="14"/>
        <end position="118"/>
    </location>
</feature>
<protein>
    <submittedName>
        <fullName evidence="2">ASKHA domain-containing protein</fullName>
    </submittedName>
</protein>
<dbReference type="Pfam" id="PF14574">
    <property type="entry name" value="RACo_C_ter"/>
    <property type="match status" value="1"/>
</dbReference>
<evidence type="ECO:0000259" key="1">
    <source>
        <dbReference type="PROSITE" id="PS51085"/>
    </source>
</evidence>
<dbReference type="GO" id="GO:0051536">
    <property type="term" value="F:iron-sulfur cluster binding"/>
    <property type="evidence" value="ECO:0007669"/>
    <property type="project" value="InterPro"/>
</dbReference>
<dbReference type="CDD" id="cd00207">
    <property type="entry name" value="fer2"/>
    <property type="match status" value="1"/>
</dbReference>
<dbReference type="Proteomes" id="UP001208041">
    <property type="component" value="Unassembled WGS sequence"/>
</dbReference>
<dbReference type="Gene3D" id="3.10.20.880">
    <property type="match status" value="1"/>
</dbReference>
<dbReference type="Gene3D" id="3.30.420.480">
    <property type="entry name" value="Domain of unknown function (DUF4445)"/>
    <property type="match status" value="1"/>
</dbReference>
<dbReference type="InterPro" id="IPR041414">
    <property type="entry name" value="Raco-like_middle"/>
</dbReference>
<organism evidence="2 3">
    <name type="scientific">Halocynthiibacter halioticoli</name>
    <dbReference type="NCBI Taxonomy" id="2986804"/>
    <lineage>
        <taxon>Bacteria</taxon>
        <taxon>Pseudomonadati</taxon>
        <taxon>Pseudomonadota</taxon>
        <taxon>Alphaproteobacteria</taxon>
        <taxon>Rhodobacterales</taxon>
        <taxon>Paracoccaceae</taxon>
        <taxon>Halocynthiibacter</taxon>
    </lineage>
</organism>
<dbReference type="PROSITE" id="PS51085">
    <property type="entry name" value="2FE2S_FER_2"/>
    <property type="match status" value="1"/>
</dbReference>
<evidence type="ECO:0000313" key="2">
    <source>
        <dbReference type="EMBL" id="MCV6824263.1"/>
    </source>
</evidence>
<dbReference type="Pfam" id="PF17651">
    <property type="entry name" value="Raco_middle"/>
    <property type="match status" value="1"/>
</dbReference>
<dbReference type="InterPro" id="IPR042259">
    <property type="entry name" value="Raco-like_middle_sf"/>
</dbReference>
<dbReference type="PANTHER" id="PTHR42895">
    <property type="entry name" value="IRON-SULFUR CLUSTER-BINDING PROTEIN-RELATED"/>
    <property type="match status" value="1"/>
</dbReference>
<dbReference type="InterPro" id="IPR027980">
    <property type="entry name" value="RACo_C"/>
</dbReference>
<dbReference type="InterPro" id="IPR012675">
    <property type="entry name" value="Beta-grasp_dom_sf"/>
</dbReference>
<dbReference type="PANTHER" id="PTHR42895:SF2">
    <property type="entry name" value="IRON-SULFUR CLUSTER PROTEIN"/>
    <property type="match status" value="1"/>
</dbReference>
<dbReference type="InterPro" id="IPR001041">
    <property type="entry name" value="2Fe-2S_ferredoxin-type"/>
</dbReference>
<comment type="caution">
    <text evidence="2">The sequence shown here is derived from an EMBL/GenBank/DDBJ whole genome shotgun (WGS) entry which is preliminary data.</text>
</comment>
<dbReference type="InterPro" id="IPR036010">
    <property type="entry name" value="2Fe-2S_ferredoxin-like_sf"/>
</dbReference>